<dbReference type="Pfam" id="PF01471">
    <property type="entry name" value="PG_binding_1"/>
    <property type="match status" value="2"/>
</dbReference>
<feature type="signal peptide" evidence="1">
    <location>
        <begin position="1"/>
        <end position="21"/>
    </location>
</feature>
<gene>
    <name evidence="3" type="ORF">GCM10008955_09140</name>
</gene>
<organism evidence="3 4">
    <name type="scientific">Deinococcus malanensis</name>
    <dbReference type="NCBI Taxonomy" id="1706855"/>
    <lineage>
        <taxon>Bacteria</taxon>
        <taxon>Thermotogati</taxon>
        <taxon>Deinococcota</taxon>
        <taxon>Deinococci</taxon>
        <taxon>Deinococcales</taxon>
        <taxon>Deinococcaceae</taxon>
        <taxon>Deinococcus</taxon>
    </lineage>
</organism>
<feature type="chain" id="PRO_5045081716" description="Peptidoglycan binding-like domain-containing protein" evidence="1">
    <location>
        <begin position="22"/>
        <end position="343"/>
    </location>
</feature>
<dbReference type="RefSeq" id="WP_229780626.1">
    <property type="nucleotide sequence ID" value="NZ_BMPP01000003.1"/>
</dbReference>
<dbReference type="PROSITE" id="PS51257">
    <property type="entry name" value="PROKAR_LIPOPROTEIN"/>
    <property type="match status" value="1"/>
</dbReference>
<evidence type="ECO:0000256" key="1">
    <source>
        <dbReference type="SAM" id="SignalP"/>
    </source>
</evidence>
<reference evidence="4" key="1">
    <citation type="journal article" date="2019" name="Int. J. Syst. Evol. Microbiol.">
        <title>The Global Catalogue of Microorganisms (GCM) 10K type strain sequencing project: providing services to taxonomists for standard genome sequencing and annotation.</title>
        <authorList>
            <consortium name="The Broad Institute Genomics Platform"/>
            <consortium name="The Broad Institute Genome Sequencing Center for Infectious Disease"/>
            <person name="Wu L."/>
            <person name="Ma J."/>
        </authorList>
    </citation>
    <scope>NUCLEOTIDE SEQUENCE [LARGE SCALE GENOMIC DNA]</scope>
    <source>
        <strain evidence="4">JCM 30331</strain>
    </source>
</reference>
<dbReference type="EMBL" id="BMPP01000003">
    <property type="protein sequence ID" value="GGK17857.1"/>
    <property type="molecule type" value="Genomic_DNA"/>
</dbReference>
<evidence type="ECO:0000313" key="3">
    <source>
        <dbReference type="EMBL" id="GGK17857.1"/>
    </source>
</evidence>
<dbReference type="Proteomes" id="UP000647587">
    <property type="component" value="Unassembled WGS sequence"/>
</dbReference>
<dbReference type="InterPro" id="IPR002477">
    <property type="entry name" value="Peptidoglycan-bd-like"/>
</dbReference>
<dbReference type="Gene3D" id="1.10.101.10">
    <property type="entry name" value="PGBD-like superfamily/PGBD"/>
    <property type="match status" value="2"/>
</dbReference>
<feature type="domain" description="Peptidoglycan binding-like" evidence="2">
    <location>
        <begin position="126"/>
        <end position="179"/>
    </location>
</feature>
<dbReference type="InterPro" id="IPR036366">
    <property type="entry name" value="PGBDSf"/>
</dbReference>
<name>A0ABQ2EN99_9DEIO</name>
<evidence type="ECO:0000313" key="4">
    <source>
        <dbReference type="Proteomes" id="UP000647587"/>
    </source>
</evidence>
<sequence length="343" mass="35567">MTMRTPLLLLLAPLLLAPLLAACSSAQTNSVATSPSPVVGTPPTLSIQSVLSWQALRQGDSGRDVVTLQYLLRHHGYSLSVDGAFGPGTDSVVRSFQSSRGLVVDGIVGGNTWEKLIVTVRQGDSSNAVRAVQDQLRNGYGYGSVTVDGAVGSITNTAVRDFQSKRGLSVDGVVGLNTWHGLVTGSSTGGTSTTASLANQILNNTRITLGTSSSTTGGSPRQNIVDTANGLPARRGCASNANCGLTVYLKRSMLQGMLNMANAGNRFYITSVAGGVHSTYSDHYAGLALDIGIWNGTSLSTPNSAHTAARNACIAAGSDPSQTFNAYNDSSGGHNNHVHCAWN</sequence>
<dbReference type="InterPro" id="IPR036365">
    <property type="entry name" value="PGBD-like_sf"/>
</dbReference>
<protein>
    <recommendedName>
        <fullName evidence="2">Peptidoglycan binding-like domain-containing protein</fullName>
    </recommendedName>
</protein>
<accession>A0ABQ2EN99</accession>
<comment type="caution">
    <text evidence="3">The sequence shown here is derived from an EMBL/GenBank/DDBJ whole genome shotgun (WGS) entry which is preliminary data.</text>
</comment>
<evidence type="ECO:0000259" key="2">
    <source>
        <dbReference type="Pfam" id="PF01471"/>
    </source>
</evidence>
<keyword evidence="1" id="KW-0732">Signal</keyword>
<keyword evidence="4" id="KW-1185">Reference proteome</keyword>
<dbReference type="SUPFAM" id="SSF47090">
    <property type="entry name" value="PGBD-like"/>
    <property type="match status" value="2"/>
</dbReference>
<feature type="domain" description="Peptidoglycan binding-like" evidence="2">
    <location>
        <begin position="61"/>
        <end position="116"/>
    </location>
</feature>
<proteinExistence type="predicted"/>